<proteinExistence type="predicted"/>
<dbReference type="PANTHER" id="PTHR14938">
    <property type="entry name" value="HCLS1-ASSOCIATED PROTEIN X-1"/>
    <property type="match status" value="1"/>
</dbReference>
<organism evidence="2 3">
    <name type="scientific">Cyanistes caeruleus</name>
    <name type="common">Eurasian blue tit</name>
    <name type="synonym">Parus caeruleus</name>
    <dbReference type="NCBI Taxonomy" id="156563"/>
    <lineage>
        <taxon>Eukaryota</taxon>
        <taxon>Metazoa</taxon>
        <taxon>Chordata</taxon>
        <taxon>Craniata</taxon>
        <taxon>Vertebrata</taxon>
        <taxon>Euteleostomi</taxon>
        <taxon>Archelosauria</taxon>
        <taxon>Archosauria</taxon>
        <taxon>Dinosauria</taxon>
        <taxon>Saurischia</taxon>
        <taxon>Theropoda</taxon>
        <taxon>Coelurosauria</taxon>
        <taxon>Aves</taxon>
        <taxon>Neognathae</taxon>
        <taxon>Neoaves</taxon>
        <taxon>Telluraves</taxon>
        <taxon>Australaves</taxon>
        <taxon>Passeriformes</taxon>
        <taxon>Paridae</taxon>
        <taxon>Cyanistes</taxon>
    </lineage>
</organism>
<evidence type="ECO:0000313" key="2">
    <source>
        <dbReference type="Ensembl" id="ENSCCEP00000012803.1"/>
    </source>
</evidence>
<dbReference type="PANTHER" id="PTHR14938:SF2">
    <property type="entry name" value="HCLS1-ASSOCIATED PROTEIN X-1"/>
    <property type="match status" value="1"/>
</dbReference>
<dbReference type="Ensembl" id="ENSCCET00000019934.1">
    <property type="protein sequence ID" value="ENSCCEP00000012803.1"/>
    <property type="gene ID" value="ENSCCEG00000012308.1"/>
</dbReference>
<reference evidence="2" key="1">
    <citation type="submission" date="2025-08" db="UniProtKB">
        <authorList>
            <consortium name="Ensembl"/>
        </authorList>
    </citation>
    <scope>IDENTIFICATION</scope>
</reference>
<dbReference type="Proteomes" id="UP000694410">
    <property type="component" value="Unplaced"/>
</dbReference>
<reference evidence="2" key="2">
    <citation type="submission" date="2025-09" db="UniProtKB">
        <authorList>
            <consortium name="Ensembl"/>
        </authorList>
    </citation>
    <scope>IDENTIFICATION</scope>
</reference>
<dbReference type="AlphaFoldDB" id="A0A8C0UPQ1"/>
<dbReference type="GO" id="GO:0005739">
    <property type="term" value="C:mitochondrion"/>
    <property type="evidence" value="ECO:0007669"/>
    <property type="project" value="TreeGrafter"/>
</dbReference>
<dbReference type="GO" id="GO:0016529">
    <property type="term" value="C:sarcoplasmic reticulum"/>
    <property type="evidence" value="ECO:0007669"/>
    <property type="project" value="TreeGrafter"/>
</dbReference>
<sequence>MSFFDMFRGFFGFPGRCRYPGPGPRLHKPCPSLNPQLSHRPRPSPLAPGCPGVSLQRSRRAVWDEEEEDGGPSMSQPPQDFGFGFSPGSSRGGFEELFRDMGELLGVLGGFWPEPQQPFEPAVPGPGEGSARRPLRDSMLKQPDSPPSRAAPGSSGGAGDLARPWRPFLGLGDAHRAPPGLKEDQDLDSQVSSVGLGTILRPNEPKSHSYFQSVSVTKVTLPDGAVEEHRTVQDSQGRRETTVTRRRGDQAFITTTKEDGQKKDYREEVVNMDDRELAQFAVTWPQQDELHAVNLSDPSSALGSFFRRWFSSW</sequence>
<feature type="region of interest" description="Disordered" evidence="1">
    <location>
        <begin position="26"/>
        <end position="94"/>
    </location>
</feature>
<evidence type="ECO:0000313" key="3">
    <source>
        <dbReference type="Proteomes" id="UP000694410"/>
    </source>
</evidence>
<protein>
    <submittedName>
        <fullName evidence="2">HCLS1 associated protein X-1</fullName>
    </submittedName>
</protein>
<feature type="compositionally biased region" description="Basic and acidic residues" evidence="1">
    <location>
        <begin position="130"/>
        <end position="139"/>
    </location>
</feature>
<feature type="region of interest" description="Disordered" evidence="1">
    <location>
        <begin position="112"/>
        <end position="189"/>
    </location>
</feature>
<dbReference type="GO" id="GO:0030833">
    <property type="term" value="P:regulation of actin filament polymerization"/>
    <property type="evidence" value="ECO:0007669"/>
    <property type="project" value="TreeGrafter"/>
</dbReference>
<dbReference type="GO" id="GO:0030136">
    <property type="term" value="C:clathrin-coated vesicle"/>
    <property type="evidence" value="ECO:0007669"/>
    <property type="project" value="TreeGrafter"/>
</dbReference>
<feature type="compositionally biased region" description="Pro residues" evidence="1">
    <location>
        <begin position="115"/>
        <end position="124"/>
    </location>
</feature>
<dbReference type="GO" id="GO:0043066">
    <property type="term" value="P:negative regulation of apoptotic process"/>
    <property type="evidence" value="ECO:0007669"/>
    <property type="project" value="InterPro"/>
</dbReference>
<evidence type="ECO:0000256" key="1">
    <source>
        <dbReference type="SAM" id="MobiDB-lite"/>
    </source>
</evidence>
<keyword evidence="3" id="KW-1185">Reference proteome</keyword>
<dbReference type="InterPro" id="IPR017248">
    <property type="entry name" value="HAX-1"/>
</dbReference>
<name>A0A8C0UPQ1_CYACU</name>
<dbReference type="GO" id="GO:0016324">
    <property type="term" value="C:apical plasma membrane"/>
    <property type="evidence" value="ECO:0007669"/>
    <property type="project" value="TreeGrafter"/>
</dbReference>
<dbReference type="GO" id="GO:0015629">
    <property type="term" value="C:actin cytoskeleton"/>
    <property type="evidence" value="ECO:0007669"/>
    <property type="project" value="TreeGrafter"/>
</dbReference>
<accession>A0A8C0UPQ1</accession>
<feature type="compositionally biased region" description="Basic and acidic residues" evidence="1">
    <location>
        <begin position="173"/>
        <end position="184"/>
    </location>
</feature>
<gene>
    <name evidence="2" type="primary">HAX1</name>
</gene>